<evidence type="ECO:0000256" key="7">
    <source>
        <dbReference type="ARBA" id="ARBA00023136"/>
    </source>
</evidence>
<dbReference type="InterPro" id="IPR045584">
    <property type="entry name" value="Pilin-like"/>
</dbReference>
<gene>
    <name evidence="9" type="ORF">PSQ40_10555</name>
</gene>
<sequence length="242" mass="26478">MRRGLWLSCRPGLARGRGAGRGFTLLELLVVMSLMSLVMLAMTSALRTMAQTEERVDARVARADDLRSSLDFLRGALGRVAMRKVPMQGGVQGSPYLFQGGGDALVWVGIMPARFGAGGRYVFRLGPESMPQGQMLTLRFAPWNPMAGFPDWALTDMRPLVQGLTGFSIQYEDLRRAPGQWQPDWLLRADSPSDRVNQFPGRVRLLVQTQQGPWPEVIIPLRVLSSSSSSLGGFTVGGGGQD</sequence>
<name>A0ABT5MYV6_9BURK</name>
<feature type="transmembrane region" description="Helical" evidence="8">
    <location>
        <begin position="25"/>
        <end position="46"/>
    </location>
</feature>
<evidence type="ECO:0000313" key="9">
    <source>
        <dbReference type="EMBL" id="MDD0839012.1"/>
    </source>
</evidence>
<dbReference type="PANTHER" id="PTHR39583:SF2">
    <property type="entry name" value="TYPE II SECRETION SYSTEM PROTEIN J"/>
    <property type="match status" value="1"/>
</dbReference>
<keyword evidence="5 8" id="KW-0812">Transmembrane</keyword>
<keyword evidence="6 8" id="KW-1133">Transmembrane helix</keyword>
<keyword evidence="4" id="KW-0997">Cell inner membrane</keyword>
<organism evidence="9 10">
    <name type="scientific">Curvibacter cyanobacteriorum</name>
    <dbReference type="NCBI Taxonomy" id="3026422"/>
    <lineage>
        <taxon>Bacteria</taxon>
        <taxon>Pseudomonadati</taxon>
        <taxon>Pseudomonadota</taxon>
        <taxon>Betaproteobacteria</taxon>
        <taxon>Burkholderiales</taxon>
        <taxon>Comamonadaceae</taxon>
        <taxon>Curvibacter</taxon>
    </lineage>
</organism>
<protein>
    <submittedName>
        <fullName evidence="9">Prepilin-type N-terminal cleavage/methylation domain-containing protein</fullName>
    </submittedName>
</protein>
<dbReference type="EMBL" id="JAQSIP010000004">
    <property type="protein sequence ID" value="MDD0839012.1"/>
    <property type="molecule type" value="Genomic_DNA"/>
</dbReference>
<keyword evidence="3" id="KW-0488">Methylation</keyword>
<accession>A0ABT5MYV6</accession>
<evidence type="ECO:0000256" key="4">
    <source>
        <dbReference type="ARBA" id="ARBA00022519"/>
    </source>
</evidence>
<evidence type="ECO:0000256" key="6">
    <source>
        <dbReference type="ARBA" id="ARBA00022989"/>
    </source>
</evidence>
<evidence type="ECO:0000256" key="8">
    <source>
        <dbReference type="SAM" id="Phobius"/>
    </source>
</evidence>
<evidence type="ECO:0000256" key="2">
    <source>
        <dbReference type="ARBA" id="ARBA00022475"/>
    </source>
</evidence>
<dbReference type="PROSITE" id="PS00409">
    <property type="entry name" value="PROKAR_NTER_METHYL"/>
    <property type="match status" value="1"/>
</dbReference>
<comment type="caution">
    <text evidence="9">The sequence shown here is derived from an EMBL/GenBank/DDBJ whole genome shotgun (WGS) entry which is preliminary data.</text>
</comment>
<evidence type="ECO:0000256" key="3">
    <source>
        <dbReference type="ARBA" id="ARBA00022481"/>
    </source>
</evidence>
<keyword evidence="10" id="KW-1185">Reference proteome</keyword>
<evidence type="ECO:0000256" key="5">
    <source>
        <dbReference type="ARBA" id="ARBA00022692"/>
    </source>
</evidence>
<dbReference type="Proteomes" id="UP001528673">
    <property type="component" value="Unassembled WGS sequence"/>
</dbReference>
<dbReference type="PANTHER" id="PTHR39583">
    <property type="entry name" value="TYPE II SECRETION SYSTEM PROTEIN J-RELATED"/>
    <property type="match status" value="1"/>
</dbReference>
<keyword evidence="7 8" id="KW-0472">Membrane</keyword>
<evidence type="ECO:0000256" key="1">
    <source>
        <dbReference type="ARBA" id="ARBA00004377"/>
    </source>
</evidence>
<dbReference type="NCBIfam" id="TIGR02532">
    <property type="entry name" value="IV_pilin_GFxxxE"/>
    <property type="match status" value="1"/>
</dbReference>
<dbReference type="RefSeq" id="WP_273951374.1">
    <property type="nucleotide sequence ID" value="NZ_JAQSIP010000004.1"/>
</dbReference>
<dbReference type="Pfam" id="PF07963">
    <property type="entry name" value="N_methyl"/>
    <property type="match status" value="1"/>
</dbReference>
<proteinExistence type="predicted"/>
<comment type="subcellular location">
    <subcellularLocation>
        <location evidence="1">Cell inner membrane</location>
        <topology evidence="1">Single-pass membrane protein</topology>
    </subcellularLocation>
</comment>
<dbReference type="InterPro" id="IPR012902">
    <property type="entry name" value="N_methyl_site"/>
</dbReference>
<reference evidence="9 10" key="1">
    <citation type="submission" date="2023-02" db="EMBL/GenBank/DDBJ databases">
        <title>Bacterial whole genomic sequence of Curvibacter sp. HBC61.</title>
        <authorList>
            <person name="Le V."/>
            <person name="Ko S.-R."/>
            <person name="Ahn C.-Y."/>
            <person name="Oh H.-M."/>
        </authorList>
    </citation>
    <scope>NUCLEOTIDE SEQUENCE [LARGE SCALE GENOMIC DNA]</scope>
    <source>
        <strain evidence="9 10">HBC61</strain>
    </source>
</reference>
<dbReference type="InterPro" id="IPR051621">
    <property type="entry name" value="T2SS_protein_J"/>
</dbReference>
<keyword evidence="2" id="KW-1003">Cell membrane</keyword>
<evidence type="ECO:0000313" key="10">
    <source>
        <dbReference type="Proteomes" id="UP001528673"/>
    </source>
</evidence>
<dbReference type="SUPFAM" id="SSF54523">
    <property type="entry name" value="Pili subunits"/>
    <property type="match status" value="1"/>
</dbReference>